<evidence type="ECO:0000313" key="8">
    <source>
        <dbReference type="EMBL" id="AXH92161.1"/>
    </source>
</evidence>
<dbReference type="Proteomes" id="UP000253958">
    <property type="component" value="Chromosome"/>
</dbReference>
<feature type="region of interest" description="Disordered" evidence="7">
    <location>
        <begin position="263"/>
        <end position="295"/>
    </location>
</feature>
<reference evidence="8 9" key="1">
    <citation type="submission" date="2018-07" db="EMBL/GenBank/DDBJ databases">
        <authorList>
            <person name="Ye Y."/>
        </authorList>
    </citation>
    <scope>NUCLEOTIDE SEQUENCE [LARGE SCALE GENOMIC DNA]</scope>
    <source>
        <strain evidence="9">H14(2018)</strain>
    </source>
</reference>
<dbReference type="EMBL" id="CP031263">
    <property type="protein sequence ID" value="AXH92161.1"/>
    <property type="molecule type" value="Genomic_DNA"/>
</dbReference>
<comment type="cofactor">
    <cofactor evidence="6">
        <name>Mg(2+)</name>
        <dbReference type="ChEBI" id="CHEBI:18420"/>
    </cofactor>
</comment>
<evidence type="ECO:0000256" key="6">
    <source>
        <dbReference type="PIRSR" id="PIRSR600760-2"/>
    </source>
</evidence>
<reference evidence="8 9" key="2">
    <citation type="submission" date="2018-08" db="EMBL/GenBank/DDBJ databases">
        <title>Streptomyces kandeliansis sp. nov., an endophytic bacterium isolated from mangrove plant.</title>
        <authorList>
            <person name="Wang R."/>
        </authorList>
    </citation>
    <scope>NUCLEOTIDE SEQUENCE [LARGE SCALE GENOMIC DNA]</scope>
    <source>
        <strain evidence="9">H14(2018)</strain>
    </source>
</reference>
<dbReference type="SUPFAM" id="SSF56655">
    <property type="entry name" value="Carbohydrate phosphatase"/>
    <property type="match status" value="1"/>
</dbReference>
<dbReference type="Pfam" id="PF00459">
    <property type="entry name" value="Inositol_P"/>
    <property type="match status" value="1"/>
</dbReference>
<sequence>MSIGAAPGDLRHLSLRAARAGADAIREARGRGLQTEHKGGAAQDPVTTADHASERAILGLLARDRPQDAVLAEESGASAGCSGLRWIVDPLDGTLNFSHGASRYAVSIAVATGCDVGDGQVVAATVLQPATGACLVLDDGGALDGDAPVAVNREARPGHALVAFAVPNAPGPRRRAYQALVGVAPRVADLRNTGSTVCDLAAVARGELDAFVSFDPAPWDIAAGAALVEAAGGVSRRWRHDGFEVFGTGAPAVVAALAGWLGDDGTDGRDTIDGRDGTDDTDTDEERGTDDDGQR</sequence>
<dbReference type="GO" id="GO:0046854">
    <property type="term" value="P:phosphatidylinositol phosphate biosynthetic process"/>
    <property type="evidence" value="ECO:0007669"/>
    <property type="project" value="InterPro"/>
</dbReference>
<dbReference type="InterPro" id="IPR020550">
    <property type="entry name" value="Inositol_monophosphatase_CS"/>
</dbReference>
<dbReference type="GO" id="GO:0046872">
    <property type="term" value="F:metal ion binding"/>
    <property type="evidence" value="ECO:0007669"/>
    <property type="project" value="UniProtKB-KW"/>
</dbReference>
<accession>A0A6N3K2M8</accession>
<feature type="binding site" evidence="6">
    <location>
        <position position="73"/>
    </location>
    <ligand>
        <name>Mg(2+)</name>
        <dbReference type="ChEBI" id="CHEBI:18420"/>
        <label>1</label>
        <note>catalytic</note>
    </ligand>
</feature>
<dbReference type="GO" id="GO:0006020">
    <property type="term" value="P:inositol metabolic process"/>
    <property type="evidence" value="ECO:0007669"/>
    <property type="project" value="TreeGrafter"/>
</dbReference>
<dbReference type="Gene3D" id="3.40.190.80">
    <property type="match status" value="1"/>
</dbReference>
<feature type="compositionally biased region" description="Acidic residues" evidence="7">
    <location>
        <begin position="279"/>
        <end position="289"/>
    </location>
</feature>
<proteinExistence type="predicted"/>
<evidence type="ECO:0000256" key="7">
    <source>
        <dbReference type="SAM" id="MobiDB-lite"/>
    </source>
</evidence>
<dbReference type="InterPro" id="IPR000760">
    <property type="entry name" value="Inositol_monophosphatase-like"/>
</dbReference>
<evidence type="ECO:0000256" key="3">
    <source>
        <dbReference type="ARBA" id="ARBA00022723"/>
    </source>
</evidence>
<comment type="catalytic activity">
    <reaction evidence="1">
        <text>a myo-inositol phosphate + H2O = myo-inositol + phosphate</text>
        <dbReference type="Rhea" id="RHEA:24056"/>
        <dbReference type="ChEBI" id="CHEBI:15377"/>
        <dbReference type="ChEBI" id="CHEBI:17268"/>
        <dbReference type="ChEBI" id="CHEBI:43474"/>
        <dbReference type="ChEBI" id="CHEBI:84139"/>
        <dbReference type="EC" id="3.1.3.25"/>
    </reaction>
</comment>
<dbReference type="EC" id="3.1.3.25" evidence="2"/>
<dbReference type="PROSITE" id="PS00630">
    <property type="entry name" value="IMP_2"/>
    <property type="match status" value="1"/>
</dbReference>
<feature type="binding site" evidence="6">
    <location>
        <position position="220"/>
    </location>
    <ligand>
        <name>Mg(2+)</name>
        <dbReference type="ChEBI" id="CHEBI:18420"/>
        <label>2</label>
    </ligand>
</feature>
<dbReference type="PROSITE" id="PS00629">
    <property type="entry name" value="IMP_1"/>
    <property type="match status" value="1"/>
</dbReference>
<evidence type="ECO:0000256" key="5">
    <source>
        <dbReference type="ARBA" id="ARBA00022842"/>
    </source>
</evidence>
<dbReference type="Gene3D" id="3.30.540.10">
    <property type="entry name" value="Fructose-1,6-Bisphosphatase, subunit A, domain 1"/>
    <property type="match status" value="1"/>
</dbReference>
<feature type="compositionally biased region" description="Basic and acidic residues" evidence="7">
    <location>
        <begin position="266"/>
        <end position="278"/>
    </location>
</feature>
<evidence type="ECO:0000256" key="1">
    <source>
        <dbReference type="ARBA" id="ARBA00001033"/>
    </source>
</evidence>
<evidence type="ECO:0000256" key="2">
    <source>
        <dbReference type="ARBA" id="ARBA00013106"/>
    </source>
</evidence>
<dbReference type="GO" id="GO:0008934">
    <property type="term" value="F:inositol monophosphate 1-phosphatase activity"/>
    <property type="evidence" value="ECO:0007669"/>
    <property type="project" value="TreeGrafter"/>
</dbReference>
<dbReference type="PANTHER" id="PTHR20854:SF4">
    <property type="entry name" value="INOSITOL-1-MONOPHOSPHATASE-RELATED"/>
    <property type="match status" value="1"/>
</dbReference>
<feature type="binding site" evidence="6">
    <location>
        <position position="89"/>
    </location>
    <ligand>
        <name>Mg(2+)</name>
        <dbReference type="ChEBI" id="CHEBI:18420"/>
        <label>1</label>
        <note>catalytic</note>
    </ligand>
</feature>
<dbReference type="PANTHER" id="PTHR20854">
    <property type="entry name" value="INOSITOL MONOPHOSPHATASE"/>
    <property type="match status" value="1"/>
</dbReference>
<organism evidence="8 9">
    <name type="scientific">Micromonospora aurantiaca</name>
    <name type="common">nom. illeg.</name>
    <dbReference type="NCBI Taxonomy" id="47850"/>
    <lineage>
        <taxon>Bacteria</taxon>
        <taxon>Bacillati</taxon>
        <taxon>Actinomycetota</taxon>
        <taxon>Actinomycetes</taxon>
        <taxon>Micromonosporales</taxon>
        <taxon>Micromonosporaceae</taxon>
        <taxon>Micromonospora</taxon>
    </lineage>
</organism>
<keyword evidence="3 6" id="KW-0479">Metal-binding</keyword>
<dbReference type="PRINTS" id="PR00377">
    <property type="entry name" value="IMPHPHTASES"/>
</dbReference>
<evidence type="ECO:0000256" key="4">
    <source>
        <dbReference type="ARBA" id="ARBA00022801"/>
    </source>
</evidence>
<evidence type="ECO:0000313" key="9">
    <source>
        <dbReference type="Proteomes" id="UP000253958"/>
    </source>
</evidence>
<keyword evidence="4" id="KW-0378">Hydrolase</keyword>
<dbReference type="InterPro" id="IPR020583">
    <property type="entry name" value="Inositol_monoP_metal-BS"/>
</dbReference>
<dbReference type="RefSeq" id="WP_114920136.1">
    <property type="nucleotide sequence ID" value="NZ_CP031263.1"/>
</dbReference>
<protein>
    <recommendedName>
        <fullName evidence="2">inositol-phosphate phosphatase</fullName>
        <ecNumber evidence="2">3.1.3.25</ecNumber>
    </recommendedName>
</protein>
<gene>
    <name evidence="8" type="ORF">DVH21_20790</name>
</gene>
<keyword evidence="5 6" id="KW-0460">Magnesium</keyword>
<feature type="binding site" evidence="6">
    <location>
        <position position="92"/>
    </location>
    <ligand>
        <name>Mg(2+)</name>
        <dbReference type="ChEBI" id="CHEBI:18420"/>
        <label>1</label>
        <note>catalytic</note>
    </ligand>
</feature>
<feature type="binding site" evidence="6">
    <location>
        <position position="91"/>
    </location>
    <ligand>
        <name>Mg(2+)</name>
        <dbReference type="ChEBI" id="CHEBI:18420"/>
        <label>1</label>
        <note>catalytic</note>
    </ligand>
</feature>
<dbReference type="GO" id="GO:0007165">
    <property type="term" value="P:signal transduction"/>
    <property type="evidence" value="ECO:0007669"/>
    <property type="project" value="TreeGrafter"/>
</dbReference>
<dbReference type="AlphaFoldDB" id="A0A6N3K2M8"/>
<name>A0A6N3K2M8_9ACTN</name>